<dbReference type="GeneID" id="18243438"/>
<dbReference type="PROSITE" id="PS50118">
    <property type="entry name" value="HMG_BOX_2"/>
    <property type="match status" value="1"/>
</dbReference>
<dbReference type="RefSeq" id="XP_006679719.1">
    <property type="nucleotide sequence ID" value="XM_006679656.1"/>
</dbReference>
<dbReference type="InParanoid" id="F4P4B5"/>
<dbReference type="OrthoDB" id="76412at2759"/>
<gene>
    <name evidence="6" type="ORF">BATDEDRAFT_89306</name>
</gene>
<feature type="region of interest" description="Disordered" evidence="4">
    <location>
        <begin position="32"/>
        <end position="56"/>
    </location>
</feature>
<dbReference type="InterPro" id="IPR009071">
    <property type="entry name" value="HMG_box_dom"/>
</dbReference>
<dbReference type="SUPFAM" id="SSF47095">
    <property type="entry name" value="HMG-box"/>
    <property type="match status" value="1"/>
</dbReference>
<evidence type="ECO:0000259" key="5">
    <source>
        <dbReference type="PROSITE" id="PS50118"/>
    </source>
</evidence>
<dbReference type="InterPro" id="IPR054413">
    <property type="entry name" value="LSO1/2"/>
</dbReference>
<sequence>MPPKNSKAAAALEKKAVAQAGKNAQKQANIEAIEAQSWKTGAKDSTSKMTEEAKRQEALAKKAERQAILDAEEAAISFKPKKGDAKKPPARTGNLDAFLGTTPDVDSYAASGIDNAMELLNLASKSGSASNNDKVERHAEKRVKSAYAVFEERELPIIKAENPTLRLSQIKQALQKKWKKSPENPLNQAHISFDATREEEKNTVSANREKALSQFQNK</sequence>
<dbReference type="Pfam" id="PF06244">
    <property type="entry name" value="Ccdc124"/>
    <property type="match status" value="1"/>
</dbReference>
<reference evidence="6 7" key="1">
    <citation type="submission" date="2009-12" db="EMBL/GenBank/DDBJ databases">
        <title>The draft genome of Batrachochytrium dendrobatidis.</title>
        <authorList>
            <consortium name="US DOE Joint Genome Institute (JGI-PGF)"/>
            <person name="Kuo A."/>
            <person name="Salamov A."/>
            <person name="Schmutz J."/>
            <person name="Lucas S."/>
            <person name="Pitluck S."/>
            <person name="Rosenblum E."/>
            <person name="Stajich J."/>
            <person name="Eisen M."/>
            <person name="Grigoriev I.V."/>
        </authorList>
    </citation>
    <scope>NUCLEOTIDE SEQUENCE [LARGE SCALE GENOMIC DNA]</scope>
    <source>
        <strain evidence="7">JAM81 / FGSC 10211</strain>
    </source>
</reference>
<dbReference type="InterPro" id="IPR054414">
    <property type="entry name" value="Ccdc124/Oxs1_C"/>
</dbReference>
<evidence type="ECO:0000256" key="4">
    <source>
        <dbReference type="SAM" id="MobiDB-lite"/>
    </source>
</evidence>
<evidence type="ECO:0000313" key="7">
    <source>
        <dbReference type="Proteomes" id="UP000007241"/>
    </source>
</evidence>
<feature type="compositionally biased region" description="Basic and acidic residues" evidence="4">
    <location>
        <begin position="195"/>
        <end position="211"/>
    </location>
</feature>
<dbReference type="GO" id="GO:0005634">
    <property type="term" value="C:nucleus"/>
    <property type="evidence" value="ECO:0000318"/>
    <property type="project" value="GO_Central"/>
</dbReference>
<comment type="similarity">
    <text evidence="1">Belongs to the CCDC124 family.</text>
</comment>
<evidence type="ECO:0000256" key="3">
    <source>
        <dbReference type="PROSITE-ProRule" id="PRU00267"/>
    </source>
</evidence>
<evidence type="ECO:0000313" key="6">
    <source>
        <dbReference type="EMBL" id="EGF79893.1"/>
    </source>
</evidence>
<feature type="domain" description="HMG box" evidence="5">
    <location>
        <begin position="140"/>
        <end position="210"/>
    </location>
</feature>
<dbReference type="AlphaFoldDB" id="F4P4B5"/>
<name>F4P4B5_BATDJ</name>
<dbReference type="GO" id="GO:0003677">
    <property type="term" value="F:DNA binding"/>
    <property type="evidence" value="ECO:0007669"/>
    <property type="project" value="UniProtKB-UniRule"/>
</dbReference>
<feature type="DNA-binding region" description="HMG box" evidence="3">
    <location>
        <begin position="140"/>
        <end position="210"/>
    </location>
</feature>
<dbReference type="GO" id="GO:0003713">
    <property type="term" value="F:transcription coactivator activity"/>
    <property type="evidence" value="ECO:0000318"/>
    <property type="project" value="GO_Central"/>
</dbReference>
<keyword evidence="3" id="KW-0238">DNA-binding</keyword>
<evidence type="ECO:0000256" key="2">
    <source>
        <dbReference type="ARBA" id="ARBA00023054"/>
    </source>
</evidence>
<evidence type="ECO:0000256" key="1">
    <source>
        <dbReference type="ARBA" id="ARBA00008296"/>
    </source>
</evidence>
<dbReference type="Proteomes" id="UP000007241">
    <property type="component" value="Unassembled WGS sequence"/>
</dbReference>
<protein>
    <recommendedName>
        <fullName evidence="5">HMG box domain-containing protein</fullName>
    </recommendedName>
</protein>
<dbReference type="STRING" id="684364.F4P4B5"/>
<dbReference type="Gene3D" id="1.10.30.10">
    <property type="entry name" value="High mobility group box domain"/>
    <property type="match status" value="1"/>
</dbReference>
<dbReference type="InterPro" id="IPR036910">
    <property type="entry name" value="HMG_box_dom_sf"/>
</dbReference>
<keyword evidence="3" id="KW-0539">Nucleus</keyword>
<dbReference type="InterPro" id="IPR010422">
    <property type="entry name" value="Ccdc124/Oxs1"/>
</dbReference>
<dbReference type="GO" id="GO:0006366">
    <property type="term" value="P:transcription by RNA polymerase II"/>
    <property type="evidence" value="ECO:0000318"/>
    <property type="project" value="GO_Central"/>
</dbReference>
<feature type="compositionally biased region" description="Basic and acidic residues" evidence="4">
    <location>
        <begin position="41"/>
        <end position="56"/>
    </location>
</feature>
<dbReference type="EMBL" id="GL882885">
    <property type="protein sequence ID" value="EGF79893.1"/>
    <property type="molecule type" value="Genomic_DNA"/>
</dbReference>
<dbReference type="HOGENOM" id="CLU_069723_1_1_1"/>
<accession>F4P4B5</accession>
<organism evidence="6 7">
    <name type="scientific">Batrachochytrium dendrobatidis (strain JAM81 / FGSC 10211)</name>
    <name type="common">Frog chytrid fungus</name>
    <dbReference type="NCBI Taxonomy" id="684364"/>
    <lineage>
        <taxon>Eukaryota</taxon>
        <taxon>Fungi</taxon>
        <taxon>Fungi incertae sedis</taxon>
        <taxon>Chytridiomycota</taxon>
        <taxon>Chytridiomycota incertae sedis</taxon>
        <taxon>Chytridiomycetes</taxon>
        <taxon>Rhizophydiales</taxon>
        <taxon>Rhizophydiales incertae sedis</taxon>
        <taxon>Batrachochytrium</taxon>
    </lineage>
</organism>
<dbReference type="OMA" id="FEERMMP"/>
<keyword evidence="7" id="KW-1185">Reference proteome</keyword>
<proteinExistence type="inferred from homology"/>
<dbReference type="PANTHER" id="PTHR21680">
    <property type="entry name" value="COILED-COIL DOMAIN-CONTAINING PROTEIN 124"/>
    <property type="match status" value="1"/>
</dbReference>
<dbReference type="Pfam" id="PF22048">
    <property type="entry name" value="LSO1_2-like"/>
    <property type="match status" value="1"/>
</dbReference>
<dbReference type="PANTHER" id="PTHR21680:SF0">
    <property type="entry name" value="COILED-COIL DOMAIN-CONTAINING PROTEIN 124"/>
    <property type="match status" value="1"/>
</dbReference>
<keyword evidence="2" id="KW-0175">Coiled coil</keyword>
<feature type="region of interest" description="Disordered" evidence="4">
    <location>
        <begin position="178"/>
        <end position="218"/>
    </location>
</feature>
<feature type="region of interest" description="Disordered" evidence="4">
    <location>
        <begin position="79"/>
        <end position="98"/>
    </location>
</feature>
<dbReference type="FunCoup" id="F4P4B5">
    <property type="interactions" value="184"/>
</dbReference>